<dbReference type="KEGG" id="sphv:F9278_37770"/>
<evidence type="ECO:0000256" key="1">
    <source>
        <dbReference type="SAM" id="MobiDB-lite"/>
    </source>
</evidence>
<accession>A0A5P8KD91</accession>
<proteinExistence type="predicted"/>
<evidence type="ECO:0000313" key="3">
    <source>
        <dbReference type="Proteomes" id="UP000327294"/>
    </source>
</evidence>
<dbReference type="Proteomes" id="UP000327294">
    <property type="component" value="Chromosome"/>
</dbReference>
<reference evidence="2 3" key="1">
    <citation type="submission" date="2019-10" db="EMBL/GenBank/DDBJ databases">
        <title>Streptomyces sp. strain GY16 isolated from leaves of Broussonetia papyrifera.</title>
        <authorList>
            <person name="Mo P."/>
        </authorList>
    </citation>
    <scope>NUCLEOTIDE SEQUENCE [LARGE SCALE GENOMIC DNA]</scope>
    <source>
        <strain evidence="2 3">GY16</strain>
    </source>
</reference>
<sequence length="91" mass="9664">MLRRESTDTGASSRITAALVHQFFTPTALFAFAHTSGQAMAKAEPGNTRVCPPLGENPATTSAPQRPDAPYPGASRYLTAHTPAVPRVLCR</sequence>
<gene>
    <name evidence="2" type="ORF">F9278_37770</name>
</gene>
<keyword evidence="3" id="KW-1185">Reference proteome</keyword>
<dbReference type="AlphaFoldDB" id="A0A5P8KD91"/>
<dbReference type="EMBL" id="CP045096">
    <property type="protein sequence ID" value="QFR00981.1"/>
    <property type="molecule type" value="Genomic_DNA"/>
</dbReference>
<evidence type="ECO:0000313" key="2">
    <source>
        <dbReference type="EMBL" id="QFR00981.1"/>
    </source>
</evidence>
<protein>
    <submittedName>
        <fullName evidence="2">Uncharacterized protein</fullName>
    </submittedName>
</protein>
<name>A0A5P8KD91_9ACTN</name>
<organism evidence="2 3">
    <name type="scientific">Streptomyces phaeolivaceus</name>
    <dbReference type="NCBI Taxonomy" id="2653200"/>
    <lineage>
        <taxon>Bacteria</taxon>
        <taxon>Bacillati</taxon>
        <taxon>Actinomycetota</taxon>
        <taxon>Actinomycetes</taxon>
        <taxon>Kitasatosporales</taxon>
        <taxon>Streptomycetaceae</taxon>
        <taxon>Streptomyces</taxon>
    </lineage>
</organism>
<feature type="region of interest" description="Disordered" evidence="1">
    <location>
        <begin position="52"/>
        <end position="77"/>
    </location>
</feature>